<dbReference type="InterPro" id="IPR001357">
    <property type="entry name" value="BRCT_dom"/>
</dbReference>
<dbReference type="SUPFAM" id="SSF52113">
    <property type="entry name" value="BRCT domain"/>
    <property type="match status" value="1"/>
</dbReference>
<accession>B7LJJ7</accession>
<dbReference type="KEGG" id="efe:EFER_0581"/>
<gene>
    <name evidence="2" type="ordered locus">EFER_0581</name>
</gene>
<name>B7LJJ7_ESCF3</name>
<dbReference type="AlphaFoldDB" id="B7LJJ7"/>
<evidence type="ECO:0000313" key="2">
    <source>
        <dbReference type="EMBL" id="CAQ88128.1"/>
    </source>
</evidence>
<sequence length="306" mass="33975">MQGLSKKGGCMEDALYAFNYTQNRDKLFANLISIIDGIIADGVVREEEVLYLDTWLLEAKQIINNGVIKSLSARVSDILADGIITSEERDDLKNSLLQIQREILDIPEIDFYSKDVDVHLLNGLCKGLIADRNLTQEEIRYLNWWLEQNGALKNNYPGKKLYALVKEILKDGVITEDESLTLHKALVDFTGCDLESGVVDGLATRLPIDVGASIELEGKTYCLTGTFVAGKRAVVENLIKNAGGNISSGITQKLDFLVIGTLSSRDWKFSSHGRKIEKAISYRDDNGAKLKIISEEMLFDALPSSR</sequence>
<dbReference type="Proteomes" id="UP000000745">
    <property type="component" value="Chromosome"/>
</dbReference>
<organism evidence="2 3">
    <name type="scientific">Escherichia fergusonii (strain ATCC 35469 / DSM 13698 / CCUG 18766 / IAM 14443 / JCM 21226 / LMG 7866 / NBRC 102419 / NCTC 12128 / CDC 0568-73)</name>
    <dbReference type="NCBI Taxonomy" id="585054"/>
    <lineage>
        <taxon>Bacteria</taxon>
        <taxon>Pseudomonadati</taxon>
        <taxon>Pseudomonadota</taxon>
        <taxon>Gammaproteobacteria</taxon>
        <taxon>Enterobacterales</taxon>
        <taxon>Enterobacteriaceae</taxon>
        <taxon>Escherichia</taxon>
    </lineage>
</organism>
<reference evidence="3" key="1">
    <citation type="journal article" date="2009" name="PLoS Genet.">
        <title>Organised genome dynamics in the Escherichia coli species results in highly diverse adaptive paths.</title>
        <authorList>
            <person name="Touchon M."/>
            <person name="Hoede C."/>
            <person name="Tenaillon O."/>
            <person name="Barbe V."/>
            <person name="Baeriswyl S."/>
            <person name="Bidet P."/>
            <person name="Bingen E."/>
            <person name="Bonacorsi S."/>
            <person name="Bouchier C."/>
            <person name="Bouvet O."/>
            <person name="Calteau A."/>
            <person name="Chiapello H."/>
            <person name="Clermont O."/>
            <person name="Cruveiller S."/>
            <person name="Danchin A."/>
            <person name="Diard M."/>
            <person name="Dossat C."/>
            <person name="Karoui M.E."/>
            <person name="Frapy E."/>
            <person name="Garry L."/>
            <person name="Ghigo J.M."/>
            <person name="Gilles A.M."/>
            <person name="Johnson J."/>
            <person name="Le Bouguenec C."/>
            <person name="Lescat M."/>
            <person name="Mangenot S."/>
            <person name="Martinez-Jehanne V."/>
            <person name="Matic I."/>
            <person name="Nassif X."/>
            <person name="Oztas S."/>
            <person name="Petit M.A."/>
            <person name="Pichon C."/>
            <person name="Rouy Z."/>
            <person name="Ruf C.S."/>
            <person name="Schneider D."/>
            <person name="Tourret J."/>
            <person name="Vacherie B."/>
            <person name="Vallenet D."/>
            <person name="Medigue C."/>
            <person name="Rocha E.P.C."/>
            <person name="Denamur E."/>
        </authorList>
    </citation>
    <scope>NUCLEOTIDE SEQUENCE [LARGE SCALE GENOMIC DNA]</scope>
    <source>
        <strain evidence="3">ATCC 35469 / DSM 13698 / BCRC 15582 / CCUG 18766 / IAM 14443 / JCM 21226 / LMG 7866 / NBRC 102419 / NCTC 12128 / CDC 0568-73</strain>
    </source>
</reference>
<dbReference type="Pfam" id="PF00533">
    <property type="entry name" value="BRCT"/>
    <property type="match status" value="1"/>
</dbReference>
<dbReference type="PROSITE" id="PS50172">
    <property type="entry name" value="BRCT"/>
    <property type="match status" value="1"/>
</dbReference>
<dbReference type="Gene3D" id="3.40.50.10190">
    <property type="entry name" value="BRCT domain"/>
    <property type="match status" value="1"/>
</dbReference>
<keyword evidence="3" id="KW-1185">Reference proteome</keyword>
<dbReference type="CDD" id="cd17748">
    <property type="entry name" value="BRCT_DNA_ligase_like"/>
    <property type="match status" value="1"/>
</dbReference>
<dbReference type="InterPro" id="IPR036420">
    <property type="entry name" value="BRCT_dom_sf"/>
</dbReference>
<feature type="domain" description="BRCT" evidence="1">
    <location>
        <begin position="211"/>
        <end position="306"/>
    </location>
</feature>
<proteinExistence type="predicted"/>
<evidence type="ECO:0000313" key="3">
    <source>
        <dbReference type="Proteomes" id="UP000000745"/>
    </source>
</evidence>
<protein>
    <recommendedName>
        <fullName evidence="1">BRCT domain-containing protein</fullName>
    </recommendedName>
</protein>
<dbReference type="EMBL" id="CU928158">
    <property type="protein sequence ID" value="CAQ88128.1"/>
    <property type="molecule type" value="Genomic_DNA"/>
</dbReference>
<dbReference type="HOGENOM" id="CLU_058425_0_0_6"/>
<evidence type="ECO:0000259" key="1">
    <source>
        <dbReference type="PROSITE" id="PS50172"/>
    </source>
</evidence>